<keyword evidence="2" id="KW-1185">Reference proteome</keyword>
<reference evidence="1" key="1">
    <citation type="submission" date="2023-06" db="EMBL/GenBank/DDBJ databases">
        <authorList>
            <person name="Delattre M."/>
        </authorList>
    </citation>
    <scope>NUCLEOTIDE SEQUENCE</scope>
    <source>
        <strain evidence="1">AF72</strain>
    </source>
</reference>
<protein>
    <recommendedName>
        <fullName evidence="3">Protein quiver</fullName>
    </recommendedName>
</protein>
<feature type="non-terminal residue" evidence="1">
    <location>
        <position position="125"/>
    </location>
</feature>
<gene>
    <name evidence="1" type="ORF">MSPICULIGERA_LOCUS2515</name>
</gene>
<organism evidence="1 2">
    <name type="scientific">Mesorhabditis spiculigera</name>
    <dbReference type="NCBI Taxonomy" id="96644"/>
    <lineage>
        <taxon>Eukaryota</taxon>
        <taxon>Metazoa</taxon>
        <taxon>Ecdysozoa</taxon>
        <taxon>Nematoda</taxon>
        <taxon>Chromadorea</taxon>
        <taxon>Rhabditida</taxon>
        <taxon>Rhabditina</taxon>
        <taxon>Rhabditomorpha</taxon>
        <taxon>Rhabditoidea</taxon>
        <taxon>Rhabditidae</taxon>
        <taxon>Mesorhabditinae</taxon>
        <taxon>Mesorhabditis</taxon>
    </lineage>
</organism>
<proteinExistence type="predicted"/>
<name>A0AA36FSS8_9BILA</name>
<evidence type="ECO:0000313" key="2">
    <source>
        <dbReference type="Proteomes" id="UP001177023"/>
    </source>
</evidence>
<dbReference type="EMBL" id="CATQJA010000736">
    <property type="protein sequence ID" value="CAJ0563655.1"/>
    <property type="molecule type" value="Genomic_DNA"/>
</dbReference>
<evidence type="ECO:0008006" key="3">
    <source>
        <dbReference type="Google" id="ProtNLM"/>
    </source>
</evidence>
<dbReference type="PANTHER" id="PTHR38332:SF1">
    <property type="entry name" value="RE49668P"/>
    <property type="match status" value="1"/>
</dbReference>
<sequence>MMPTIAPTPGQPSTSGPQHYQHPCFAFRKERDGLFPADHCIKINGKRMDDPTQTMMVRTCAVDSGSLTADTEIVRISHCGSFKYEHQYYDGCVQACDTDGCNSAPALHTLQRLSIFVALLFTILL</sequence>
<accession>A0AA36FSS8</accession>
<comment type="caution">
    <text evidence="1">The sequence shown here is derived from an EMBL/GenBank/DDBJ whole genome shotgun (WGS) entry which is preliminary data.</text>
</comment>
<dbReference type="AlphaFoldDB" id="A0AA36FSS8"/>
<dbReference type="PANTHER" id="PTHR38332">
    <property type="entry name" value="PROTEIN CBG11604"/>
    <property type="match status" value="1"/>
</dbReference>
<evidence type="ECO:0000313" key="1">
    <source>
        <dbReference type="EMBL" id="CAJ0563655.1"/>
    </source>
</evidence>
<dbReference type="Proteomes" id="UP001177023">
    <property type="component" value="Unassembled WGS sequence"/>
</dbReference>